<evidence type="ECO:0000313" key="3">
    <source>
        <dbReference type="Proteomes" id="UP000271889"/>
    </source>
</evidence>
<name>A0A3P6R613_CYLGO</name>
<feature type="region of interest" description="Disordered" evidence="1">
    <location>
        <begin position="1"/>
        <end position="66"/>
    </location>
</feature>
<feature type="compositionally biased region" description="Basic and acidic residues" evidence="1">
    <location>
        <begin position="35"/>
        <end position="51"/>
    </location>
</feature>
<reference evidence="2 3" key="1">
    <citation type="submission" date="2018-11" db="EMBL/GenBank/DDBJ databases">
        <authorList>
            <consortium name="Pathogen Informatics"/>
        </authorList>
    </citation>
    <scope>NUCLEOTIDE SEQUENCE [LARGE SCALE GENOMIC DNA]</scope>
</reference>
<dbReference type="Proteomes" id="UP000271889">
    <property type="component" value="Unassembled WGS sequence"/>
</dbReference>
<protein>
    <submittedName>
        <fullName evidence="2">Uncharacterized protein</fullName>
    </submittedName>
</protein>
<proteinExistence type="predicted"/>
<dbReference type="EMBL" id="UYRV01011791">
    <property type="protein sequence ID" value="VDK58412.1"/>
    <property type="molecule type" value="Genomic_DNA"/>
</dbReference>
<accession>A0A3P6R613</accession>
<evidence type="ECO:0000256" key="1">
    <source>
        <dbReference type="SAM" id="MobiDB-lite"/>
    </source>
</evidence>
<gene>
    <name evidence="2" type="ORF">CGOC_LOCUS4309</name>
</gene>
<dbReference type="AlphaFoldDB" id="A0A3P6R613"/>
<dbReference type="OrthoDB" id="28335at2759"/>
<organism evidence="2 3">
    <name type="scientific">Cylicostephanus goldi</name>
    <name type="common">Nematode worm</name>
    <dbReference type="NCBI Taxonomy" id="71465"/>
    <lineage>
        <taxon>Eukaryota</taxon>
        <taxon>Metazoa</taxon>
        <taxon>Ecdysozoa</taxon>
        <taxon>Nematoda</taxon>
        <taxon>Chromadorea</taxon>
        <taxon>Rhabditida</taxon>
        <taxon>Rhabditina</taxon>
        <taxon>Rhabditomorpha</taxon>
        <taxon>Strongyloidea</taxon>
        <taxon>Strongylidae</taxon>
        <taxon>Cylicostephanus</taxon>
    </lineage>
</organism>
<evidence type="ECO:0000313" key="2">
    <source>
        <dbReference type="EMBL" id="VDK58412.1"/>
    </source>
</evidence>
<keyword evidence="3" id="KW-1185">Reference proteome</keyword>
<sequence>MDEDNLFGGDLSDSSSDEETETENSNAPPQTSVSVKEEQGTVKEEKKDPLRPKVSFSLADDEESNDGISIFSGLGDSGALNLPVSKATKRKVCL</sequence>